<evidence type="ECO:0000313" key="3">
    <source>
        <dbReference type="EMBL" id="MDV2477430.1"/>
    </source>
</evidence>
<protein>
    <submittedName>
        <fullName evidence="3">Uncharacterized protein</fullName>
    </submittedName>
</protein>
<accession>A0ABU3WTV7</accession>
<dbReference type="EMBL" id="WBMO01000004">
    <property type="protein sequence ID" value="MDV2477383.1"/>
    <property type="molecule type" value="Genomic_DNA"/>
</dbReference>
<evidence type="ECO:0000313" key="2">
    <source>
        <dbReference type="EMBL" id="MDV2477383.1"/>
    </source>
</evidence>
<comment type="caution">
    <text evidence="3">The sequence shown here is derived from an EMBL/GenBank/DDBJ whole genome shotgun (WGS) entry which is preliminary data.</text>
</comment>
<proteinExistence type="predicted"/>
<dbReference type="EMBL" id="WBMO01000005">
    <property type="protein sequence ID" value="MDV2477430.1"/>
    <property type="molecule type" value="Genomic_DNA"/>
</dbReference>
<dbReference type="EMBL" id="WBMO01000001">
    <property type="protein sequence ID" value="MDV2477159.1"/>
    <property type="molecule type" value="Genomic_DNA"/>
</dbReference>
<name>A0ABU3WTV7_9NOCA</name>
<sequence>MRYQRTPASNPNGLAGLMLDQKMRQLVRDRAEIAKALYQARVAKRTGVLAREVRVVTYIGGPTPRWCARVIAHAPHAASHEFGADGRPGAHDWPAVLAQLGGAG</sequence>
<evidence type="ECO:0000313" key="1">
    <source>
        <dbReference type="EMBL" id="MDV2477159.1"/>
    </source>
</evidence>
<keyword evidence="4" id="KW-1185">Reference proteome</keyword>
<gene>
    <name evidence="1" type="ORF">F8M49_20785</name>
    <name evidence="2" type="ORF">F8M49_22020</name>
    <name evidence="3" type="ORF">F8M49_22275</name>
</gene>
<dbReference type="Proteomes" id="UP001275440">
    <property type="component" value="Unassembled WGS sequence"/>
</dbReference>
<organism evidence="3 4">
    <name type="scientific">Rhodococcus zopfii</name>
    <dbReference type="NCBI Taxonomy" id="43772"/>
    <lineage>
        <taxon>Bacteria</taxon>
        <taxon>Bacillati</taxon>
        <taxon>Actinomycetota</taxon>
        <taxon>Actinomycetes</taxon>
        <taxon>Mycobacteriales</taxon>
        <taxon>Nocardiaceae</taxon>
        <taxon>Rhodococcus</taxon>
    </lineage>
</organism>
<evidence type="ECO:0000313" key="4">
    <source>
        <dbReference type="Proteomes" id="UP001275440"/>
    </source>
</evidence>
<reference evidence="3 4" key="1">
    <citation type="submission" date="2019-10" db="EMBL/GenBank/DDBJ databases">
        <title>Draft Genome Assembly of Rhodococcus zopfii DSM44189.</title>
        <authorList>
            <person name="Sutton J.M."/>
            <person name="Akob D.M."/>
            <person name="Bushman T.J."/>
        </authorList>
    </citation>
    <scope>NUCLEOTIDE SEQUENCE [LARGE SCALE GENOMIC DNA]</scope>
    <source>
        <strain evidence="3 4">DSM 44189</strain>
    </source>
</reference>